<dbReference type="PANTHER" id="PTHR11228">
    <property type="entry name" value="RADICAL SAM DOMAIN PROTEIN"/>
    <property type="match status" value="1"/>
</dbReference>
<dbReference type="RefSeq" id="WP_336350746.1">
    <property type="nucleotide sequence ID" value="NZ_JAZAQL010000002.1"/>
</dbReference>
<evidence type="ECO:0000256" key="3">
    <source>
        <dbReference type="ARBA" id="ARBA00023004"/>
    </source>
</evidence>
<dbReference type="InterPro" id="IPR050377">
    <property type="entry name" value="Radical_SAM_PqqE_MftC-like"/>
</dbReference>
<dbReference type="PANTHER" id="PTHR11228:SF7">
    <property type="entry name" value="PQQA PEPTIDE CYCLASE"/>
    <property type="match status" value="1"/>
</dbReference>
<dbReference type="AlphaFoldDB" id="A0ABD5VJA8"/>
<comment type="caution">
    <text evidence="6">The sequence shown here is derived from an EMBL/GenBank/DDBJ whole genome shotgun (WGS) entry which is preliminary data.</text>
</comment>
<dbReference type="Proteomes" id="UP001596395">
    <property type="component" value="Unassembled WGS sequence"/>
</dbReference>
<dbReference type="EMBL" id="JBHSXN010000002">
    <property type="protein sequence ID" value="MFC6953793.1"/>
    <property type="molecule type" value="Genomic_DNA"/>
</dbReference>
<dbReference type="PROSITE" id="PS51918">
    <property type="entry name" value="RADICAL_SAM"/>
    <property type="match status" value="1"/>
</dbReference>
<organism evidence="6 7">
    <name type="scientific">Halorubellus litoreus</name>
    <dbReference type="NCBI Taxonomy" id="755308"/>
    <lineage>
        <taxon>Archaea</taxon>
        <taxon>Methanobacteriati</taxon>
        <taxon>Methanobacteriota</taxon>
        <taxon>Stenosarchaea group</taxon>
        <taxon>Halobacteria</taxon>
        <taxon>Halobacteriales</taxon>
        <taxon>Halorubellaceae</taxon>
        <taxon>Halorubellus</taxon>
    </lineage>
</organism>
<dbReference type="GO" id="GO:0051536">
    <property type="term" value="F:iron-sulfur cluster binding"/>
    <property type="evidence" value="ECO:0007669"/>
    <property type="project" value="UniProtKB-KW"/>
</dbReference>
<feature type="domain" description="Radical SAM core" evidence="5">
    <location>
        <begin position="1"/>
        <end position="235"/>
    </location>
</feature>
<evidence type="ECO:0000256" key="4">
    <source>
        <dbReference type="ARBA" id="ARBA00023014"/>
    </source>
</evidence>
<keyword evidence="7" id="KW-1185">Reference proteome</keyword>
<evidence type="ECO:0000256" key="2">
    <source>
        <dbReference type="ARBA" id="ARBA00022723"/>
    </source>
</evidence>
<dbReference type="SFLD" id="SFLDG01067">
    <property type="entry name" value="SPASM/twitch_domain_containing"/>
    <property type="match status" value="1"/>
</dbReference>
<dbReference type="SUPFAM" id="SSF102114">
    <property type="entry name" value="Radical SAM enzymes"/>
    <property type="match status" value="1"/>
</dbReference>
<evidence type="ECO:0000259" key="5">
    <source>
        <dbReference type="PROSITE" id="PS51918"/>
    </source>
</evidence>
<gene>
    <name evidence="6" type="ORF">ACFQGB_13050</name>
</gene>
<evidence type="ECO:0000256" key="1">
    <source>
        <dbReference type="ARBA" id="ARBA00022691"/>
    </source>
</evidence>
<keyword evidence="3" id="KW-0408">Iron</keyword>
<reference evidence="6 7" key="1">
    <citation type="journal article" date="2019" name="Int. J. Syst. Evol. Microbiol.">
        <title>The Global Catalogue of Microorganisms (GCM) 10K type strain sequencing project: providing services to taxonomists for standard genome sequencing and annotation.</title>
        <authorList>
            <consortium name="The Broad Institute Genomics Platform"/>
            <consortium name="The Broad Institute Genome Sequencing Center for Infectious Disease"/>
            <person name="Wu L."/>
            <person name="Ma J."/>
        </authorList>
    </citation>
    <scope>NUCLEOTIDE SEQUENCE [LARGE SCALE GENOMIC DNA]</scope>
    <source>
        <strain evidence="6 7">GX26</strain>
    </source>
</reference>
<dbReference type="GO" id="GO:0046872">
    <property type="term" value="F:metal ion binding"/>
    <property type="evidence" value="ECO:0007669"/>
    <property type="project" value="UniProtKB-KW"/>
</dbReference>
<dbReference type="SFLD" id="SFLDS00029">
    <property type="entry name" value="Radical_SAM"/>
    <property type="match status" value="1"/>
</dbReference>
<proteinExistence type="predicted"/>
<dbReference type="SMART" id="SM00729">
    <property type="entry name" value="Elp3"/>
    <property type="match status" value="1"/>
</dbReference>
<sequence>MTLHIAANTGCNLGCTYCYEEPDRVMKQKQIDNEYDIDAIMARLEEWKETKPWEPPGMHGGEPLLLRKEHLDQIFAYCYENWDEKRTHIQTNATLIDDDHIELFKKYNVSVGISCDGPIELNRERLARGGGKDVTDHMSARTLSAIERLADEGVPVGLIVVLHDGNAGNDEKLEKLLAQMDKWNAMGIYGHYNPAIPYEDVQTDISLTGERLAEVYLRTWEWMMEPGQDYRSWNPMRDFQNNLLGTSLRNCIVNTCDVYNAGAAQIIKGDGEQTGCGKTWAAVGDGVPFLQGESTDNRYNDPDEQERYEMLKQVPGACDPEYDGPDLGGLRGCRYWAVDQGGCPSAGIDGDYRNRSTFHEAHHALYERIEGDMRRMFPAIRLMTDLPWDAPVSDLAASKQVDIKPFVNMQHGNGGEPNVFRGTAEVEPPFSIITNMDMPFEARQKLYEDYYGEEIVTADPATGSIHADSDVARLQPRADDDGKAGCCGDECDC</sequence>
<name>A0ABD5VJA8_9EURY</name>
<dbReference type="InterPro" id="IPR007197">
    <property type="entry name" value="rSAM"/>
</dbReference>
<dbReference type="InterPro" id="IPR013785">
    <property type="entry name" value="Aldolase_TIM"/>
</dbReference>
<dbReference type="InterPro" id="IPR006638">
    <property type="entry name" value="Elp3/MiaA/NifB-like_rSAM"/>
</dbReference>
<dbReference type="CDD" id="cd01335">
    <property type="entry name" value="Radical_SAM"/>
    <property type="match status" value="1"/>
</dbReference>
<evidence type="ECO:0000313" key="6">
    <source>
        <dbReference type="EMBL" id="MFC6953793.1"/>
    </source>
</evidence>
<evidence type="ECO:0000313" key="7">
    <source>
        <dbReference type="Proteomes" id="UP001596395"/>
    </source>
</evidence>
<accession>A0ABD5VJA8</accession>
<protein>
    <submittedName>
        <fullName evidence="6">Radical SAM protein</fullName>
    </submittedName>
</protein>
<dbReference type="Pfam" id="PF04055">
    <property type="entry name" value="Radical_SAM"/>
    <property type="match status" value="1"/>
</dbReference>
<keyword evidence="1" id="KW-0949">S-adenosyl-L-methionine</keyword>
<keyword evidence="4" id="KW-0411">Iron-sulfur</keyword>
<keyword evidence="2" id="KW-0479">Metal-binding</keyword>
<dbReference type="Gene3D" id="3.20.20.70">
    <property type="entry name" value="Aldolase class I"/>
    <property type="match status" value="1"/>
</dbReference>
<dbReference type="InterPro" id="IPR058240">
    <property type="entry name" value="rSAM_sf"/>
</dbReference>